<feature type="domain" description="Solute-binding protein family 3/N-terminal" evidence="5">
    <location>
        <begin position="35"/>
        <end position="263"/>
    </location>
</feature>
<evidence type="ECO:0000256" key="3">
    <source>
        <dbReference type="ARBA" id="ARBA00022729"/>
    </source>
</evidence>
<reference evidence="6 7" key="1">
    <citation type="submission" date="2019-04" db="EMBL/GenBank/DDBJ databases">
        <title>Phreatobacter aquaticus sp. nov.</title>
        <authorList>
            <person name="Choi A."/>
        </authorList>
    </citation>
    <scope>NUCLEOTIDE SEQUENCE [LARGE SCALE GENOMIC DNA]</scope>
    <source>
        <strain evidence="6 7">KCTC 52518</strain>
    </source>
</reference>
<dbReference type="SUPFAM" id="SSF53850">
    <property type="entry name" value="Periplasmic binding protein-like II"/>
    <property type="match status" value="1"/>
</dbReference>
<dbReference type="PANTHER" id="PTHR35936">
    <property type="entry name" value="MEMBRANE-BOUND LYTIC MUREIN TRANSGLYCOSYLASE F"/>
    <property type="match status" value="1"/>
</dbReference>
<name>A0A4D7B3T6_9HYPH</name>
<organism evidence="6 7">
    <name type="scientific">Phreatobacter stygius</name>
    <dbReference type="NCBI Taxonomy" id="1940610"/>
    <lineage>
        <taxon>Bacteria</taxon>
        <taxon>Pseudomonadati</taxon>
        <taxon>Pseudomonadota</taxon>
        <taxon>Alphaproteobacteria</taxon>
        <taxon>Hyphomicrobiales</taxon>
        <taxon>Phreatobacteraceae</taxon>
        <taxon>Phreatobacter</taxon>
    </lineage>
</organism>
<evidence type="ECO:0000256" key="2">
    <source>
        <dbReference type="ARBA" id="ARBA00010333"/>
    </source>
</evidence>
<dbReference type="GO" id="GO:0030313">
    <property type="term" value="C:cell envelope"/>
    <property type="evidence" value="ECO:0007669"/>
    <property type="project" value="UniProtKB-SubCell"/>
</dbReference>
<dbReference type="EMBL" id="CP039690">
    <property type="protein sequence ID" value="QCI68449.1"/>
    <property type="molecule type" value="Genomic_DNA"/>
</dbReference>
<evidence type="ECO:0000313" key="7">
    <source>
        <dbReference type="Proteomes" id="UP000298781"/>
    </source>
</evidence>
<dbReference type="OrthoDB" id="4577708at2"/>
<gene>
    <name evidence="6" type="ORF">E8M01_32020</name>
</gene>
<keyword evidence="3" id="KW-0732">Signal</keyword>
<dbReference type="Proteomes" id="UP000298781">
    <property type="component" value="Chromosome"/>
</dbReference>
<dbReference type="Gene3D" id="3.40.190.10">
    <property type="entry name" value="Periplasmic binding protein-like II"/>
    <property type="match status" value="2"/>
</dbReference>
<evidence type="ECO:0000256" key="1">
    <source>
        <dbReference type="ARBA" id="ARBA00004196"/>
    </source>
</evidence>
<dbReference type="KEGG" id="pstg:E8M01_32020"/>
<dbReference type="PROSITE" id="PS01039">
    <property type="entry name" value="SBP_BACTERIAL_3"/>
    <property type="match status" value="1"/>
</dbReference>
<dbReference type="InterPro" id="IPR001638">
    <property type="entry name" value="Solute-binding_3/MltF_N"/>
</dbReference>
<evidence type="ECO:0000313" key="6">
    <source>
        <dbReference type="EMBL" id="QCI68449.1"/>
    </source>
</evidence>
<accession>A0A4D7B3T6</accession>
<protein>
    <submittedName>
        <fullName evidence="6">ABC transporter substrate-binding protein</fullName>
    </submittedName>
</protein>
<comment type="subcellular location">
    <subcellularLocation>
        <location evidence="1">Cell envelope</location>
    </subcellularLocation>
</comment>
<dbReference type="CDD" id="cd01004">
    <property type="entry name" value="PBP2_MidA_like"/>
    <property type="match status" value="1"/>
</dbReference>
<dbReference type="InterPro" id="IPR018313">
    <property type="entry name" value="SBP_3_CS"/>
</dbReference>
<comment type="similarity">
    <text evidence="2 4">Belongs to the bacterial solute-binding protein 3 family.</text>
</comment>
<evidence type="ECO:0000256" key="4">
    <source>
        <dbReference type="RuleBase" id="RU003744"/>
    </source>
</evidence>
<dbReference type="PANTHER" id="PTHR35936:SF17">
    <property type="entry name" value="ARGININE-BINDING EXTRACELLULAR PROTEIN ARTP"/>
    <property type="match status" value="1"/>
</dbReference>
<sequence length="276" mass="29359">MIRHVVAGVAAAGLLIAASGGRAGELPAQVKQSGVIRISVNAIYPPMEYRDPATNRLVGLDIDLGEALAAKLGVRIEWSESAFEQLIPGLQTGRADLILSGLSDLPARRETMDFIDYLKSGAQFYTLAASPLATPEDVCGKRVGTSRSTSFPDQIRRWSAENCEAKGRPAITVVPAESTADARAQLKQGRIDAAVQGSETVPYAMSLDPGVFKPIGTSFTVNYQGIAFRKADTAFRDAIAEALVALIKDGTYQQILAKWNLPGNAVAGLIMNGEAR</sequence>
<dbReference type="RefSeq" id="WP_136963868.1">
    <property type="nucleotide sequence ID" value="NZ_CP039690.1"/>
</dbReference>
<keyword evidence="7" id="KW-1185">Reference proteome</keyword>
<dbReference type="SMART" id="SM00062">
    <property type="entry name" value="PBPb"/>
    <property type="match status" value="1"/>
</dbReference>
<proteinExistence type="inferred from homology"/>
<evidence type="ECO:0000259" key="5">
    <source>
        <dbReference type="SMART" id="SM00062"/>
    </source>
</evidence>
<dbReference type="AlphaFoldDB" id="A0A4D7B3T6"/>
<dbReference type="Pfam" id="PF00497">
    <property type="entry name" value="SBP_bac_3"/>
    <property type="match status" value="1"/>
</dbReference>